<reference evidence="2 3" key="1">
    <citation type="submission" date="2015-01" db="EMBL/GenBank/DDBJ databases">
        <title>Evolution of Trichinella species and genotypes.</title>
        <authorList>
            <person name="Korhonen P.K."/>
            <person name="Edoardo P."/>
            <person name="Giuseppe L.R."/>
            <person name="Gasser R.B."/>
        </authorList>
    </citation>
    <scope>NUCLEOTIDE SEQUENCE [LARGE SCALE GENOMIC DNA]</scope>
    <source>
        <strain evidence="2">ISS2496</strain>
    </source>
</reference>
<accession>A0A0V0ZNA4</accession>
<organism evidence="2 3">
    <name type="scientific">Trichinella patagoniensis</name>
    <dbReference type="NCBI Taxonomy" id="990121"/>
    <lineage>
        <taxon>Eukaryota</taxon>
        <taxon>Metazoa</taxon>
        <taxon>Ecdysozoa</taxon>
        <taxon>Nematoda</taxon>
        <taxon>Enoplea</taxon>
        <taxon>Dorylaimia</taxon>
        <taxon>Trichinellida</taxon>
        <taxon>Trichinellidae</taxon>
        <taxon>Trichinella</taxon>
    </lineage>
</organism>
<keyword evidence="3" id="KW-1185">Reference proteome</keyword>
<comment type="caution">
    <text evidence="2">The sequence shown here is derived from an EMBL/GenBank/DDBJ whole genome shotgun (WGS) entry which is preliminary data.</text>
</comment>
<dbReference type="AlphaFoldDB" id="A0A0V0ZNA4"/>
<protein>
    <submittedName>
        <fullName evidence="2">Uncharacterized protein</fullName>
    </submittedName>
</protein>
<evidence type="ECO:0000256" key="1">
    <source>
        <dbReference type="SAM" id="MobiDB-lite"/>
    </source>
</evidence>
<feature type="region of interest" description="Disordered" evidence="1">
    <location>
        <begin position="1"/>
        <end position="32"/>
    </location>
</feature>
<dbReference type="Proteomes" id="UP000054783">
    <property type="component" value="Unassembled WGS sequence"/>
</dbReference>
<evidence type="ECO:0000313" key="2">
    <source>
        <dbReference type="EMBL" id="KRY13780.1"/>
    </source>
</evidence>
<name>A0A0V0ZNA4_9BILA</name>
<sequence>MIYHGDYRSGRTVTTDCNDRGDSPVTEAHTRQPQRKTWYIAIDTTSAL</sequence>
<proteinExistence type="predicted"/>
<evidence type="ECO:0000313" key="3">
    <source>
        <dbReference type="Proteomes" id="UP000054783"/>
    </source>
</evidence>
<dbReference type="EMBL" id="JYDQ01000131">
    <property type="protein sequence ID" value="KRY13780.1"/>
    <property type="molecule type" value="Genomic_DNA"/>
</dbReference>
<gene>
    <name evidence="2" type="ORF">T12_13599</name>
</gene>